<dbReference type="CDD" id="cd00087">
    <property type="entry name" value="FReD"/>
    <property type="match status" value="1"/>
</dbReference>
<feature type="region of interest" description="Disordered" evidence="7">
    <location>
        <begin position="99"/>
        <end position="124"/>
    </location>
</feature>
<dbReference type="InterPro" id="IPR050991">
    <property type="entry name" value="ECM_Regulatory_Proteins"/>
</dbReference>
<evidence type="ECO:0000256" key="4">
    <source>
        <dbReference type="ARBA" id="ARBA00022729"/>
    </source>
</evidence>
<keyword evidence="4" id="KW-0732">Signal</keyword>
<evidence type="ECO:0000256" key="3">
    <source>
        <dbReference type="ARBA" id="ARBA00022536"/>
    </source>
</evidence>
<keyword evidence="5" id="KW-0677">Repeat</keyword>
<comment type="subcellular location">
    <subcellularLocation>
        <location evidence="1">Secreted</location>
        <location evidence="1">Extracellular space</location>
        <location evidence="1">Extracellular matrix</location>
    </subcellularLocation>
</comment>
<dbReference type="SUPFAM" id="SSF56496">
    <property type="entry name" value="Fibrinogen C-terminal domain-like"/>
    <property type="match status" value="1"/>
</dbReference>
<feature type="domain" description="Fibronectin type-III" evidence="8">
    <location>
        <begin position="413"/>
        <end position="511"/>
    </location>
</feature>
<name>H9H1M3_MELGA</name>
<dbReference type="Pfam" id="PF00147">
    <property type="entry name" value="Fibrinogen_C"/>
    <property type="match status" value="1"/>
</dbReference>
<proteinExistence type="predicted"/>
<organism evidence="10 11">
    <name type="scientific">Meleagris gallopavo</name>
    <name type="common">Wild turkey</name>
    <dbReference type="NCBI Taxonomy" id="9103"/>
    <lineage>
        <taxon>Eukaryota</taxon>
        <taxon>Metazoa</taxon>
        <taxon>Chordata</taxon>
        <taxon>Craniata</taxon>
        <taxon>Vertebrata</taxon>
        <taxon>Euteleostomi</taxon>
        <taxon>Archelosauria</taxon>
        <taxon>Archosauria</taxon>
        <taxon>Dinosauria</taxon>
        <taxon>Saurischia</taxon>
        <taxon>Theropoda</taxon>
        <taxon>Coelurosauria</taxon>
        <taxon>Aves</taxon>
        <taxon>Neognathae</taxon>
        <taxon>Galloanserae</taxon>
        <taxon>Galliformes</taxon>
        <taxon>Phasianidae</taxon>
        <taxon>Meleagridinae</taxon>
        <taxon>Meleagris</taxon>
    </lineage>
</organism>
<dbReference type="STRING" id="9103.ENSMGAP00000009946"/>
<dbReference type="CDD" id="cd00063">
    <property type="entry name" value="FN3"/>
    <property type="match status" value="13"/>
</dbReference>
<dbReference type="PROSITE" id="PS00514">
    <property type="entry name" value="FIBRINOGEN_C_1"/>
    <property type="match status" value="1"/>
</dbReference>
<feature type="region of interest" description="Disordered" evidence="7">
    <location>
        <begin position="398"/>
        <end position="422"/>
    </location>
</feature>
<dbReference type="InterPro" id="IPR036116">
    <property type="entry name" value="FN3_sf"/>
</dbReference>
<dbReference type="PANTHER" id="PTHR46708">
    <property type="entry name" value="TENASCIN"/>
    <property type="match status" value="1"/>
</dbReference>
<feature type="domain" description="Fibronectin type-III" evidence="8">
    <location>
        <begin position="11"/>
        <end position="106"/>
    </location>
</feature>
<evidence type="ECO:0000313" key="10">
    <source>
        <dbReference type="Ensembl" id="ENSMGAP00000009946.3"/>
    </source>
</evidence>
<feature type="domain" description="Fibronectin type-III" evidence="8">
    <location>
        <begin position="114"/>
        <end position="208"/>
    </location>
</feature>
<protein>
    <recommendedName>
        <fullName evidence="12">Tenascin XB</fullName>
    </recommendedName>
</protein>
<dbReference type="GO" id="GO:0030155">
    <property type="term" value="P:regulation of cell adhesion"/>
    <property type="evidence" value="ECO:0007669"/>
    <property type="project" value="TreeGrafter"/>
</dbReference>
<dbReference type="GO" id="GO:0005615">
    <property type="term" value="C:extracellular space"/>
    <property type="evidence" value="ECO:0007669"/>
    <property type="project" value="TreeGrafter"/>
</dbReference>
<dbReference type="InterPro" id="IPR036056">
    <property type="entry name" value="Fibrinogen-like_C"/>
</dbReference>
<feature type="domain" description="Fibronectin type-III" evidence="8">
    <location>
        <begin position="1344"/>
        <end position="1439"/>
    </location>
</feature>
<dbReference type="InterPro" id="IPR002181">
    <property type="entry name" value="Fibrinogen_a/b/g_C_dom"/>
</dbReference>
<dbReference type="Ensembl" id="ENSMGAT00000010788.3">
    <property type="protein sequence ID" value="ENSMGAP00000009946.3"/>
    <property type="gene ID" value="ENSMGAG00000009629.3"/>
</dbReference>
<keyword evidence="2" id="KW-0272">Extracellular matrix</keyword>
<dbReference type="InParanoid" id="H9H1M3"/>
<feature type="domain" description="Fibronectin type-III" evidence="8">
    <location>
        <begin position="713"/>
        <end position="805"/>
    </location>
</feature>
<feature type="domain" description="Fibrinogen C-terminal" evidence="9">
    <location>
        <begin position="1435"/>
        <end position="1650"/>
    </location>
</feature>
<evidence type="ECO:0000259" key="8">
    <source>
        <dbReference type="PROSITE" id="PS50853"/>
    </source>
</evidence>
<feature type="domain" description="Fibronectin type-III" evidence="8">
    <location>
        <begin position="212"/>
        <end position="307"/>
    </location>
</feature>
<evidence type="ECO:0000256" key="2">
    <source>
        <dbReference type="ARBA" id="ARBA00022530"/>
    </source>
</evidence>
<dbReference type="PANTHER" id="PTHR46708:SF3">
    <property type="entry name" value="TENASCIN-X"/>
    <property type="match status" value="1"/>
</dbReference>
<evidence type="ECO:0000313" key="11">
    <source>
        <dbReference type="Proteomes" id="UP000001645"/>
    </source>
</evidence>
<dbReference type="GO" id="GO:0031175">
    <property type="term" value="P:neuron projection development"/>
    <property type="evidence" value="ECO:0007669"/>
    <property type="project" value="TreeGrafter"/>
</dbReference>
<dbReference type="PROSITE" id="PS51406">
    <property type="entry name" value="FIBRINOGEN_C_2"/>
    <property type="match status" value="1"/>
</dbReference>
<dbReference type="SUPFAM" id="SSF49265">
    <property type="entry name" value="Fibronectin type III"/>
    <property type="match status" value="13"/>
</dbReference>
<feature type="domain" description="Fibronectin type-III" evidence="8">
    <location>
        <begin position="615"/>
        <end position="709"/>
    </location>
</feature>
<dbReference type="SMART" id="SM00060">
    <property type="entry name" value="FN3"/>
    <property type="match status" value="13"/>
</dbReference>
<feature type="domain" description="Fibronectin type-III" evidence="8">
    <location>
        <begin position="806"/>
        <end position="901"/>
    </location>
</feature>
<dbReference type="InterPro" id="IPR013783">
    <property type="entry name" value="Ig-like_fold"/>
</dbReference>
<dbReference type="GeneTree" id="ENSGT00940000155565"/>
<sequence>MTVAAPSEEEPPQRPQLGMLTVSHVTPSSIQLEWSVLEGSFDSFTVQYRDAQGQPQAIAVDGGSRTVTVQGLSPSRRYKFNLYGVWGRKRIGFISTDAVTGEATETSAKPKEESPSPPRLGELTASHVSPDSVQLEWSVPTGSFDSFTVQYKDAQGQPQVVPVDGGSRSVTVPGLSPSRRYKFNLYGVWGRKRLGPVSTDAITAAEEVEEQAPSQPRLGELTASHVSPNSVQLEWSVPEGTFDSFTVQYIDVQGQAQELHLESGSRTVTVSGLLPSHPYKFNLYGLWGQTRLGPISTDTVTGEAAAPVEEEPPSPPRLGELTASHVSPDSVQLEWSVPAGSFDSFTVQYKDAQGQPQVVPVDGGSRSVTVPGLSPSRRYKFNLYGVWGRKRLGPISTDAVTGEDAVSPVEKEPPSPPRLGELTASHVSPDSVQLEWSVPAGSFDSFTVQYKDAQGQPQVVPVDGGSRSVTVPGLSPSRRYSSTCTGCGAVEHVDSRMGGHGLCATAATPVEEEPPSPPRLGELTASHVSPDSVQLEWSVPAGSFDSFTVQYKDAQGQPQVVPVDGGSRSVTVPGLSPSRRYKFNLYGVWGRKRLGPVSTDAVTGEDAVSPVEKEPPSPPLLGELTASHVSPDSVQLEWSVPAGSFDSFTVQYKDAQGQPQVVPVDGGLRSVTVPGLSPSRRYKFNLYGVWGRKRLGPVSTDAITAAEEVEEQAPSQPRLGELTASHVSPNSVQLEWSVPEGTFDSFTVQYIDVQGQAQELHLESGSRTVTVSGLLPSHPYKFNLYGLWGQTRLGPISTDTVTEEEPPSPPRLGELTASHVSPDSVQLEWSVPAGSFDSFTVQYKDAQGQPQVVPVDGGSRSMTVPGLSPSRRYKFNLYGVWGRKRLGPVSTDAITADSIPLEEEPPSPPRLGELTASHVSPDSVQLEWSVPAGSFDSFTVQYKDAQGQPQVVPVDGGSRSVTVPGLSPSRRYKFNLYGVWGRKRLGPVSTDAVTGEDAVCSIHVLRLTVELAYGRKRLWPLLLTVILAEKQTPDSVQLEWSVPAGSFDSFTVQYKDAQGQPQVVPVDGGSRSVTVPGLSPSRRYKFNLYGVWGRKRLGPISTDAVTGEDVVCSIHVQLTVVLAYCRSYSWLLLLTIVMLVKETIPSYCMEVEMADDCCVMDGWKNGWNTPVEEEPPSPPRLGEVTASHVSPDSVQLEWSVPTGSFDSFTVQYKDAQGQPQVVPVDGGSRSVTVPGLSPSRRYKFNLYGVWGRKRLGPVSTDAVTGEGRNWHLLGSGFPGDRKCAVGCLYSGRIREKLRLSVKGPRGCLDGWTDEWWDVTAGQDRASILHCVLCIAAAEEVEEQAPSQPRLGELTASHVSPNSVQLEWSVPEGTFDSFTVQYIDVQGQAQELHLESGSRTVTVSGLLPSHPYKFNLYGLWGQTRLGPISTDTVTAPLPHPHPRDCAEEQLNGPGPSREALIFLGGDQRRPLRVFCDMESDGGGWLVFQRRMDGGTNFWRGWEEYVHGFGNISGEFWLGNAALHTLTASGPTELRVDLRTPSDSAFARYRDFAVGGPEDSFRLHLGAYSGTAGDALSYHAGSPFSTRDHDPRGRPRPCAVAYTGAWWYRNCHYANLNGRYGVPYDHQGINWYPWKGFEYSIPFTEMKLRPQRD</sequence>
<feature type="domain" description="Fibronectin type-III" evidence="8">
    <location>
        <begin position="514"/>
        <end position="610"/>
    </location>
</feature>
<reference evidence="10" key="3">
    <citation type="submission" date="2025-09" db="UniProtKB">
        <authorList>
            <consortium name="Ensembl"/>
        </authorList>
    </citation>
    <scope>IDENTIFICATION</scope>
</reference>
<dbReference type="PROSITE" id="PS50853">
    <property type="entry name" value="FN3"/>
    <property type="match status" value="13"/>
</dbReference>
<evidence type="ECO:0000256" key="1">
    <source>
        <dbReference type="ARBA" id="ARBA00004498"/>
    </source>
</evidence>
<feature type="domain" description="Fibronectin type-III" evidence="8">
    <location>
        <begin position="312"/>
        <end position="408"/>
    </location>
</feature>
<dbReference type="FunFam" id="2.60.40.10:FF:000024">
    <property type="entry name" value="Tenascin-X"/>
    <property type="match status" value="7"/>
</dbReference>
<reference evidence="10" key="2">
    <citation type="submission" date="2025-08" db="UniProtKB">
        <authorList>
            <consortium name="Ensembl"/>
        </authorList>
    </citation>
    <scope>IDENTIFICATION</scope>
</reference>
<feature type="domain" description="Fibronectin type-III" evidence="8">
    <location>
        <begin position="1175"/>
        <end position="1269"/>
    </location>
</feature>
<reference evidence="10 11" key="1">
    <citation type="journal article" date="2010" name="PLoS Biol.">
        <title>Multi-platform next-generation sequencing of the domestic turkey (Meleagris gallopavo): genome assembly and analysis.</title>
        <authorList>
            <person name="Dalloul R.A."/>
            <person name="Long J.A."/>
            <person name="Zimin A.V."/>
            <person name="Aslam L."/>
            <person name="Beal K."/>
            <person name="Blomberg L.A."/>
            <person name="Bouffard P."/>
            <person name="Burt D.W."/>
            <person name="Crasta O."/>
            <person name="Crooijmans R.P."/>
            <person name="Cooper K."/>
            <person name="Coulombe R.A."/>
            <person name="De S."/>
            <person name="Delany M.E."/>
            <person name="Dodgson J.B."/>
            <person name="Dong J.J."/>
            <person name="Evans C."/>
            <person name="Frederickson K.M."/>
            <person name="Flicek P."/>
            <person name="Florea L."/>
            <person name="Folkerts O."/>
            <person name="Groenen M.A."/>
            <person name="Harkins T.T."/>
            <person name="Herrero J."/>
            <person name="Hoffmann S."/>
            <person name="Megens H.J."/>
            <person name="Jiang A."/>
            <person name="de Jong P."/>
            <person name="Kaiser P."/>
            <person name="Kim H."/>
            <person name="Kim K.W."/>
            <person name="Kim S."/>
            <person name="Langenberger D."/>
            <person name="Lee M.K."/>
            <person name="Lee T."/>
            <person name="Mane S."/>
            <person name="Marcais G."/>
            <person name="Marz M."/>
            <person name="McElroy A.P."/>
            <person name="Modise T."/>
            <person name="Nefedov M."/>
            <person name="Notredame C."/>
            <person name="Paton I.R."/>
            <person name="Payne W.S."/>
            <person name="Pertea G."/>
            <person name="Prickett D."/>
            <person name="Puiu D."/>
            <person name="Qioa D."/>
            <person name="Raineri E."/>
            <person name="Ruffier M."/>
            <person name="Salzberg S.L."/>
            <person name="Schatz M.C."/>
            <person name="Scheuring C."/>
            <person name="Schmidt C.J."/>
            <person name="Schroeder S."/>
            <person name="Searle S.M."/>
            <person name="Smith E.J."/>
            <person name="Smith J."/>
            <person name="Sonstegard T.S."/>
            <person name="Stadler P.F."/>
            <person name="Tafer H."/>
            <person name="Tu Z.J."/>
            <person name="Van Tassell C.P."/>
            <person name="Vilella A.J."/>
            <person name="Williams K.P."/>
            <person name="Yorke J.A."/>
            <person name="Zhang L."/>
            <person name="Zhang H.B."/>
            <person name="Zhang X."/>
            <person name="Zhang Y."/>
            <person name="Reed K.M."/>
        </authorList>
    </citation>
    <scope>NUCLEOTIDE SEQUENCE [LARGE SCALE GENOMIC DNA]</scope>
</reference>
<dbReference type="Bgee" id="ENSMGAG00000009629">
    <property type="expression patterns" value="Expressed in gizzard and 15 other cell types or tissues"/>
</dbReference>
<dbReference type="SMART" id="SM00186">
    <property type="entry name" value="FBG"/>
    <property type="match status" value="1"/>
</dbReference>
<accession>H9H1M3</accession>
<keyword evidence="11" id="KW-1185">Reference proteome</keyword>
<evidence type="ECO:0000259" key="9">
    <source>
        <dbReference type="PROSITE" id="PS51406"/>
    </source>
</evidence>
<feature type="domain" description="Fibronectin type-III" evidence="8">
    <location>
        <begin position="1019"/>
        <end position="1114"/>
    </location>
</feature>
<evidence type="ECO:0000256" key="5">
    <source>
        <dbReference type="ARBA" id="ARBA00022737"/>
    </source>
</evidence>
<dbReference type="Pfam" id="PF00041">
    <property type="entry name" value="fn3"/>
    <property type="match status" value="13"/>
</dbReference>
<evidence type="ECO:0008006" key="12">
    <source>
        <dbReference type="Google" id="ProtNLM"/>
    </source>
</evidence>
<keyword evidence="3" id="KW-0245">EGF-like domain</keyword>
<evidence type="ECO:0000256" key="6">
    <source>
        <dbReference type="ARBA" id="ARBA00023157"/>
    </source>
</evidence>
<feature type="region of interest" description="Disordered" evidence="7">
    <location>
        <begin position="300"/>
        <end position="323"/>
    </location>
</feature>
<dbReference type="Gene3D" id="2.60.40.10">
    <property type="entry name" value="Immunoglobulins"/>
    <property type="match status" value="13"/>
</dbReference>
<dbReference type="InterPro" id="IPR014716">
    <property type="entry name" value="Fibrinogen_a/b/g_C_1"/>
</dbReference>
<dbReference type="Gene3D" id="3.90.215.10">
    <property type="entry name" value="Gamma Fibrinogen, chain A, domain 1"/>
    <property type="match status" value="1"/>
</dbReference>
<dbReference type="InterPro" id="IPR003961">
    <property type="entry name" value="FN3_dom"/>
</dbReference>
<dbReference type="InterPro" id="IPR020837">
    <property type="entry name" value="Fibrinogen_CS"/>
</dbReference>
<feature type="domain" description="Fibronectin type-III" evidence="8">
    <location>
        <begin position="905"/>
        <end position="1002"/>
    </location>
</feature>
<dbReference type="FunFam" id="3.90.215.10:FF:000001">
    <property type="entry name" value="Tenascin isoform 1"/>
    <property type="match status" value="1"/>
</dbReference>
<evidence type="ECO:0000256" key="7">
    <source>
        <dbReference type="SAM" id="MobiDB-lite"/>
    </source>
</evidence>
<keyword evidence="2" id="KW-0964">Secreted</keyword>
<keyword evidence="6" id="KW-1015">Disulfide bond</keyword>
<dbReference type="HOGENOM" id="CLU_677140_0_0_1"/>
<dbReference type="Proteomes" id="UP000001645">
    <property type="component" value="Chromosome 18"/>
</dbReference>